<feature type="transmembrane region" description="Helical" evidence="7">
    <location>
        <begin position="32"/>
        <end position="51"/>
    </location>
</feature>
<evidence type="ECO:0000256" key="7">
    <source>
        <dbReference type="SAM" id="Phobius"/>
    </source>
</evidence>
<dbReference type="AlphaFoldDB" id="A0A5J6WZJ4"/>
<dbReference type="EMBL" id="CP040449">
    <property type="protein sequence ID" value="QFI55153.1"/>
    <property type="molecule type" value="Genomic_DNA"/>
</dbReference>
<dbReference type="KEGG" id="asim:FE240_10940"/>
<accession>A0A5J6WZJ4</accession>
<evidence type="ECO:0000256" key="3">
    <source>
        <dbReference type="ARBA" id="ARBA00022475"/>
    </source>
</evidence>
<dbReference type="GO" id="GO:0005886">
    <property type="term" value="C:plasma membrane"/>
    <property type="evidence" value="ECO:0007669"/>
    <property type="project" value="UniProtKB-SubCell"/>
</dbReference>
<dbReference type="Gene3D" id="1.10.1760.20">
    <property type="match status" value="1"/>
</dbReference>
<feature type="transmembrane region" description="Helical" evidence="7">
    <location>
        <begin position="99"/>
        <end position="123"/>
    </location>
</feature>
<evidence type="ECO:0000313" key="8">
    <source>
        <dbReference type="EMBL" id="QFI55153.1"/>
    </source>
</evidence>
<dbReference type="RefSeq" id="WP_193000914.1">
    <property type="nucleotide sequence ID" value="NZ_CP040449.1"/>
</dbReference>
<dbReference type="Proteomes" id="UP000594034">
    <property type="component" value="Chromosome"/>
</dbReference>
<reference evidence="8 9" key="1">
    <citation type="submission" date="2019-05" db="EMBL/GenBank/DDBJ databases">
        <title>OXA-830, a novel chromosomally encoded expanded-spectrum class D beta-lactamase in Aeromonas simiae.</title>
        <authorList>
            <person name="Zhou W."/>
            <person name="Chen Q."/>
        </authorList>
    </citation>
    <scope>NUCLEOTIDE SEQUENCE [LARGE SCALE GENOMIC DNA]</scope>
    <source>
        <strain evidence="8 9">A6</strain>
    </source>
</reference>
<feature type="transmembrane region" description="Helical" evidence="7">
    <location>
        <begin position="63"/>
        <end position="87"/>
    </location>
</feature>
<feature type="transmembrane region" description="Helical" evidence="7">
    <location>
        <begin position="175"/>
        <end position="197"/>
    </location>
</feature>
<protein>
    <recommendedName>
        <fullName evidence="10">Energy-coupling factor ABC transporter permease</fullName>
    </recommendedName>
</protein>
<keyword evidence="4 7" id="KW-0812">Transmembrane</keyword>
<dbReference type="InterPro" id="IPR002751">
    <property type="entry name" value="CbiM/NikMN"/>
</dbReference>
<feature type="transmembrane region" description="Helical" evidence="7">
    <location>
        <begin position="130"/>
        <end position="155"/>
    </location>
</feature>
<evidence type="ECO:0000256" key="2">
    <source>
        <dbReference type="ARBA" id="ARBA00022448"/>
    </source>
</evidence>
<name>A0A5J6WZJ4_9GAMM</name>
<comment type="subcellular location">
    <subcellularLocation>
        <location evidence="1">Cell membrane</location>
        <topology evidence="1">Multi-pass membrane protein</topology>
    </subcellularLocation>
</comment>
<keyword evidence="5 7" id="KW-1133">Transmembrane helix</keyword>
<evidence type="ECO:0000256" key="5">
    <source>
        <dbReference type="ARBA" id="ARBA00022989"/>
    </source>
</evidence>
<gene>
    <name evidence="8" type="ORF">FE240_10940</name>
</gene>
<keyword evidence="3" id="KW-1003">Cell membrane</keyword>
<evidence type="ECO:0000256" key="6">
    <source>
        <dbReference type="ARBA" id="ARBA00023136"/>
    </source>
</evidence>
<sequence length="216" mass="23814">MSDAEFTALLLWLAILLACQRGSRWRQLLATPLYQHLLLGAALALLPLWWLRAGLHTGLEVHFLGLTALTLLLGWRLALVAGSLALLTLTTCGSVPWSLLGSHALLGVLLPILATELLFLASWAWLPRHLFVYLFVAAFLGGAAAISVKLLATALWTGMSGAYPWQTIADDYLTIWPLLLFPEALLNGMAMTLLAVYRPHWVYSFHDHVYLGPPRP</sequence>
<evidence type="ECO:0000256" key="1">
    <source>
        <dbReference type="ARBA" id="ARBA00004651"/>
    </source>
</evidence>
<proteinExistence type="predicted"/>
<evidence type="ECO:0000256" key="4">
    <source>
        <dbReference type="ARBA" id="ARBA00022692"/>
    </source>
</evidence>
<keyword evidence="2" id="KW-0813">Transport</keyword>
<dbReference type="GO" id="GO:0000041">
    <property type="term" value="P:transition metal ion transport"/>
    <property type="evidence" value="ECO:0007669"/>
    <property type="project" value="InterPro"/>
</dbReference>
<organism evidence="8 9">
    <name type="scientific">Aeromonas simiae</name>
    <dbReference type="NCBI Taxonomy" id="218936"/>
    <lineage>
        <taxon>Bacteria</taxon>
        <taxon>Pseudomonadati</taxon>
        <taxon>Pseudomonadota</taxon>
        <taxon>Gammaproteobacteria</taxon>
        <taxon>Aeromonadales</taxon>
        <taxon>Aeromonadaceae</taxon>
        <taxon>Aeromonas</taxon>
    </lineage>
</organism>
<keyword evidence="6 7" id="KW-0472">Membrane</keyword>
<evidence type="ECO:0008006" key="10">
    <source>
        <dbReference type="Google" id="ProtNLM"/>
    </source>
</evidence>
<keyword evidence="9" id="KW-1185">Reference proteome</keyword>
<dbReference type="Pfam" id="PF01891">
    <property type="entry name" value="CbiM"/>
    <property type="match status" value="1"/>
</dbReference>
<evidence type="ECO:0000313" key="9">
    <source>
        <dbReference type="Proteomes" id="UP000594034"/>
    </source>
</evidence>